<comment type="catalytic activity">
    <reaction evidence="8">
        <text>ATP-dependent cleavage of peptide bonds with broad specificity.</text>
        <dbReference type="EC" id="3.4.25.2"/>
    </reaction>
</comment>
<dbReference type="STRING" id="454171.CP488_02233"/>
<dbReference type="InterPro" id="IPR023333">
    <property type="entry name" value="Proteasome_suB-type"/>
</dbReference>
<evidence type="ECO:0000256" key="1">
    <source>
        <dbReference type="ARBA" id="ARBA00004496"/>
    </source>
</evidence>
<dbReference type="eggNOG" id="COG5405">
    <property type="taxonomic scope" value="Bacteria"/>
</dbReference>
<keyword evidence="4 8" id="KW-0645">Protease</keyword>
<dbReference type="InParanoid" id="S0EV99"/>
<feature type="binding site" evidence="8">
    <location>
        <position position="168"/>
    </location>
    <ligand>
        <name>Na(+)</name>
        <dbReference type="ChEBI" id="CHEBI:29101"/>
    </ligand>
</feature>
<comment type="subunit">
    <text evidence="8">A double ring-shaped homohexamer of HslV is capped on each side by a ring-shaped HslU homohexamer. The assembly of the HslU/HslV complex is dependent on binding of ATP.</text>
</comment>
<dbReference type="HAMAP" id="MF_00248">
    <property type="entry name" value="HslV"/>
    <property type="match status" value="1"/>
</dbReference>
<gene>
    <name evidence="8" type="primary">hslV</name>
    <name evidence="9" type="ORF">CCALI_01857</name>
</gene>
<proteinExistence type="inferred from homology"/>
<evidence type="ECO:0000256" key="7">
    <source>
        <dbReference type="ARBA" id="ARBA00023053"/>
    </source>
</evidence>
<evidence type="ECO:0000256" key="6">
    <source>
        <dbReference type="ARBA" id="ARBA00022801"/>
    </source>
</evidence>
<dbReference type="PATRIC" id="fig|1303518.3.peg.1917"/>
<dbReference type="CDD" id="cd01913">
    <property type="entry name" value="protease_HslV"/>
    <property type="match status" value="1"/>
</dbReference>
<keyword evidence="8" id="KW-0888">Threonine protease</keyword>
<dbReference type="RefSeq" id="WP_016483194.1">
    <property type="nucleotide sequence ID" value="NC_021487.1"/>
</dbReference>
<keyword evidence="7 8" id="KW-0915">Sodium</keyword>
<dbReference type="PIRSF" id="PIRSF039093">
    <property type="entry name" value="HslV"/>
    <property type="match status" value="1"/>
</dbReference>
<dbReference type="AlphaFoldDB" id="S0EV99"/>
<keyword evidence="5 8" id="KW-0479">Metal-binding</keyword>
<dbReference type="SUPFAM" id="SSF56235">
    <property type="entry name" value="N-terminal nucleophile aminohydrolases (Ntn hydrolases)"/>
    <property type="match status" value="1"/>
</dbReference>
<keyword evidence="6 8" id="KW-0378">Hydrolase</keyword>
<dbReference type="Gene3D" id="3.60.20.10">
    <property type="entry name" value="Glutamine Phosphoribosylpyrophosphate, subunit 1, domain 1"/>
    <property type="match status" value="1"/>
</dbReference>
<dbReference type="MEROPS" id="T01.006"/>
<dbReference type="PROSITE" id="PS51476">
    <property type="entry name" value="PROTEASOME_BETA_2"/>
    <property type="match status" value="1"/>
</dbReference>
<evidence type="ECO:0000256" key="3">
    <source>
        <dbReference type="ARBA" id="ARBA00022490"/>
    </source>
</evidence>
<reference evidence="10" key="1">
    <citation type="submission" date="2013-03" db="EMBL/GenBank/DDBJ databases">
        <title>Genome sequence of Chthonomonas calidirosea, the first sequenced genome from the Armatimonadetes phylum (formally candidate division OP10).</title>
        <authorList>
            <person name="Lee K.C.Y."/>
            <person name="Morgan X.C."/>
            <person name="Dunfield P.F."/>
            <person name="Tamas I."/>
            <person name="Houghton K.M."/>
            <person name="Vyssotski M."/>
            <person name="Ryan J.L.J."/>
            <person name="Lagutin K."/>
            <person name="McDonald I.R."/>
            <person name="Stott M.B."/>
        </authorList>
    </citation>
    <scope>NUCLEOTIDE SEQUENCE [LARGE SCALE GENOMIC DNA]</scope>
    <source>
        <strain evidence="10">DSM 23976 / ICMP 18418 / T49</strain>
    </source>
</reference>
<dbReference type="PANTHER" id="PTHR32194:SF0">
    <property type="entry name" value="ATP-DEPENDENT PROTEASE SUBUNIT HSLV"/>
    <property type="match status" value="1"/>
</dbReference>
<dbReference type="GO" id="GO:0009376">
    <property type="term" value="C:HslUV protease complex"/>
    <property type="evidence" value="ECO:0007669"/>
    <property type="project" value="UniProtKB-UniRule"/>
</dbReference>
<dbReference type="HOGENOM" id="CLU_093872_1_0_0"/>
<feature type="binding site" evidence="8">
    <location>
        <position position="171"/>
    </location>
    <ligand>
        <name>Na(+)</name>
        <dbReference type="ChEBI" id="CHEBI:29101"/>
    </ligand>
</feature>
<dbReference type="EC" id="3.4.25.2" evidence="8"/>
<dbReference type="KEGG" id="ccz:CCALI_01857"/>
<evidence type="ECO:0000256" key="8">
    <source>
        <dbReference type="HAMAP-Rule" id="MF_00248"/>
    </source>
</evidence>
<dbReference type="GO" id="GO:0051603">
    <property type="term" value="P:proteolysis involved in protein catabolic process"/>
    <property type="evidence" value="ECO:0007669"/>
    <property type="project" value="InterPro"/>
</dbReference>
<evidence type="ECO:0000256" key="4">
    <source>
        <dbReference type="ARBA" id="ARBA00022670"/>
    </source>
</evidence>
<organism evidence="9 10">
    <name type="scientific">Chthonomonas calidirosea (strain DSM 23976 / ICMP 18418 / T49)</name>
    <dbReference type="NCBI Taxonomy" id="1303518"/>
    <lineage>
        <taxon>Bacteria</taxon>
        <taxon>Bacillati</taxon>
        <taxon>Armatimonadota</taxon>
        <taxon>Chthonomonadia</taxon>
        <taxon>Chthonomonadales</taxon>
        <taxon>Chthonomonadaceae</taxon>
        <taxon>Chthonomonas</taxon>
    </lineage>
</organism>
<evidence type="ECO:0000313" key="9">
    <source>
        <dbReference type="EMBL" id="CCW35668.1"/>
    </source>
</evidence>
<sequence length="187" mass="19975">MRPQNPIKATTIVAVKREAEVALAGDGQVTMGDTVLKHGARKVRRLYQGRVLAGFAGSVADAQSLADKFESKLESSAGNLTRAAIEFAKEWRTDRILRRLEAMMIVSDGDKLFILSGDGNVVEPDDGVAAIGSGGPYAAAAARALLRHTSLSAREIVEAAMRIASEICVYTNDRFTIETLPANRSSG</sequence>
<dbReference type="NCBIfam" id="TIGR03692">
    <property type="entry name" value="ATP_dep_HslV"/>
    <property type="match status" value="1"/>
</dbReference>
<dbReference type="InterPro" id="IPR022281">
    <property type="entry name" value="ATP-dep_Prtase_HsIV_su"/>
</dbReference>
<keyword evidence="8" id="KW-0021">Allosteric enzyme</keyword>
<protein>
    <recommendedName>
        <fullName evidence="8">ATP-dependent protease subunit HslV</fullName>
        <ecNumber evidence="8">3.4.25.2</ecNumber>
    </recommendedName>
</protein>
<comment type="subcellular location">
    <subcellularLocation>
        <location evidence="1 8">Cytoplasm</location>
    </subcellularLocation>
</comment>
<dbReference type="InterPro" id="IPR001353">
    <property type="entry name" value="Proteasome_sua/b"/>
</dbReference>
<keyword evidence="10" id="KW-1185">Reference proteome</keyword>
<feature type="active site" evidence="8">
    <location>
        <position position="10"/>
    </location>
</feature>
<dbReference type="FunCoup" id="S0EV99">
    <property type="interactions" value="82"/>
</dbReference>
<dbReference type="NCBIfam" id="NF003964">
    <property type="entry name" value="PRK05456.1"/>
    <property type="match status" value="1"/>
</dbReference>
<dbReference type="GO" id="GO:0004298">
    <property type="term" value="F:threonine-type endopeptidase activity"/>
    <property type="evidence" value="ECO:0007669"/>
    <property type="project" value="UniProtKB-KW"/>
</dbReference>
<comment type="function">
    <text evidence="8">Protease subunit of a proteasome-like degradation complex believed to be a general protein degrading machinery.</text>
</comment>
<dbReference type="GO" id="GO:0046872">
    <property type="term" value="F:metal ion binding"/>
    <property type="evidence" value="ECO:0007669"/>
    <property type="project" value="UniProtKB-KW"/>
</dbReference>
<evidence type="ECO:0000256" key="5">
    <source>
        <dbReference type="ARBA" id="ARBA00022723"/>
    </source>
</evidence>
<dbReference type="PANTHER" id="PTHR32194">
    <property type="entry name" value="METALLOPROTEASE TLDD"/>
    <property type="match status" value="1"/>
</dbReference>
<dbReference type="EMBL" id="HF951689">
    <property type="protein sequence ID" value="CCW35668.1"/>
    <property type="molecule type" value="Genomic_DNA"/>
</dbReference>
<comment type="activity regulation">
    <text evidence="8">Allosterically activated by HslU binding.</text>
</comment>
<accession>S0EV99</accession>
<keyword evidence="3 8" id="KW-0963">Cytoplasm</keyword>
<dbReference type="Proteomes" id="UP000014227">
    <property type="component" value="Chromosome I"/>
</dbReference>
<dbReference type="InterPro" id="IPR029055">
    <property type="entry name" value="Ntn_hydrolases_N"/>
</dbReference>
<dbReference type="GO" id="GO:0005839">
    <property type="term" value="C:proteasome core complex"/>
    <property type="evidence" value="ECO:0007669"/>
    <property type="project" value="InterPro"/>
</dbReference>
<feature type="binding site" evidence="8">
    <location>
        <position position="165"/>
    </location>
    <ligand>
        <name>Na(+)</name>
        <dbReference type="ChEBI" id="CHEBI:29101"/>
    </ligand>
</feature>
<evidence type="ECO:0000256" key="2">
    <source>
        <dbReference type="ARBA" id="ARBA00006053"/>
    </source>
</evidence>
<dbReference type="Pfam" id="PF00227">
    <property type="entry name" value="Proteasome"/>
    <property type="match status" value="1"/>
</dbReference>
<comment type="similarity">
    <text evidence="2 8">Belongs to the peptidase T1B family. HslV subfamily.</text>
</comment>
<name>S0EV99_CHTCT</name>
<evidence type="ECO:0000313" key="10">
    <source>
        <dbReference type="Proteomes" id="UP000014227"/>
    </source>
</evidence>